<reference evidence="2 3" key="1">
    <citation type="submission" date="2017-10" db="EMBL/GenBank/DDBJ databases">
        <title>Draft genome of two endophytic bacteria isolated from 'guarana' Paullinia cupana (Mart.) Ducke.</title>
        <authorList>
            <person name="Siqueira K.A."/>
            <person name="Liotti R.G."/>
            <person name="Mendes T.A."/>
            <person name="Soares M.A."/>
        </authorList>
    </citation>
    <scope>NUCLEOTIDE SEQUENCE [LARGE SCALE GENOMIC DNA]</scope>
    <source>
        <strain evidence="2 3">342</strain>
    </source>
</reference>
<proteinExistence type="predicted"/>
<protein>
    <submittedName>
        <fullName evidence="2">Uncharacterized protein</fullName>
    </submittedName>
</protein>
<evidence type="ECO:0000313" key="2">
    <source>
        <dbReference type="EMBL" id="PRD14434.1"/>
    </source>
</evidence>
<feature type="compositionally biased region" description="Basic and acidic residues" evidence="1">
    <location>
        <begin position="64"/>
        <end position="100"/>
    </location>
</feature>
<sequence length="109" mass="11870">MNLANRNTTTNVLVYSVNSLCFLAMNKALNNEQIEGLFKQVLNVVTIISTADLKNEATQQANADKAKADAERAKAEAEKEKADAEEKKNKAEAEKNKEAANKAITTSTI</sequence>
<keyword evidence="3" id="KW-1185">Reference proteome</keyword>
<feature type="region of interest" description="Disordered" evidence="1">
    <location>
        <begin position="56"/>
        <end position="109"/>
    </location>
</feature>
<dbReference type="Proteomes" id="UP000239181">
    <property type="component" value="Unassembled WGS sequence"/>
</dbReference>
<evidence type="ECO:0000256" key="1">
    <source>
        <dbReference type="SAM" id="MobiDB-lite"/>
    </source>
</evidence>
<comment type="caution">
    <text evidence="2">The sequence shown here is derived from an EMBL/GenBank/DDBJ whole genome shotgun (WGS) entry which is preliminary data.</text>
</comment>
<name>A0A2S9I9N3_9GAMM</name>
<dbReference type="AlphaFoldDB" id="A0A2S9I9N3"/>
<organism evidence="2 3">
    <name type="scientific">Pantoea coffeiphila</name>
    <dbReference type="NCBI Taxonomy" id="1465635"/>
    <lineage>
        <taxon>Bacteria</taxon>
        <taxon>Pseudomonadati</taxon>
        <taxon>Pseudomonadota</taxon>
        <taxon>Gammaproteobacteria</taxon>
        <taxon>Enterobacterales</taxon>
        <taxon>Erwiniaceae</taxon>
        <taxon>Pantoea</taxon>
    </lineage>
</organism>
<gene>
    <name evidence="2" type="ORF">CQW29_16390</name>
</gene>
<evidence type="ECO:0000313" key="3">
    <source>
        <dbReference type="Proteomes" id="UP000239181"/>
    </source>
</evidence>
<dbReference type="EMBL" id="PDET01000011">
    <property type="protein sequence ID" value="PRD14434.1"/>
    <property type="molecule type" value="Genomic_DNA"/>
</dbReference>
<accession>A0A2S9I9N3</accession>